<dbReference type="AlphaFoldDB" id="A0A174PR00"/>
<evidence type="ECO:0000313" key="3">
    <source>
        <dbReference type="Proteomes" id="UP000095657"/>
    </source>
</evidence>
<gene>
    <name evidence="1" type="ORF">ERS852494_02660</name>
    <name evidence="2" type="ORF">F2Y31_20155</name>
</gene>
<reference evidence="1 3" key="1">
    <citation type="submission" date="2015-09" db="EMBL/GenBank/DDBJ databases">
        <authorList>
            <consortium name="Pathogen Informatics"/>
        </authorList>
    </citation>
    <scope>NUCLEOTIDE SEQUENCE [LARGE SCALE GENOMIC DNA]</scope>
    <source>
        <strain evidence="1 3">2789STDY5834880</strain>
    </source>
</reference>
<dbReference type="Proteomes" id="UP000095657">
    <property type="component" value="Unassembled WGS sequence"/>
</dbReference>
<evidence type="ECO:0000313" key="2">
    <source>
        <dbReference type="EMBL" id="KAA5494864.1"/>
    </source>
</evidence>
<evidence type="ECO:0000313" key="4">
    <source>
        <dbReference type="Proteomes" id="UP000368418"/>
    </source>
</evidence>
<proteinExistence type="predicted"/>
<dbReference type="EMBL" id="VVYD01000027">
    <property type="protein sequence ID" value="KAA5494864.1"/>
    <property type="molecule type" value="Genomic_DNA"/>
</dbReference>
<organism evidence="1 3">
    <name type="scientific">Bacteroides caccae</name>
    <dbReference type="NCBI Taxonomy" id="47678"/>
    <lineage>
        <taxon>Bacteria</taxon>
        <taxon>Pseudomonadati</taxon>
        <taxon>Bacteroidota</taxon>
        <taxon>Bacteroidia</taxon>
        <taxon>Bacteroidales</taxon>
        <taxon>Bacteroidaceae</taxon>
        <taxon>Bacteroides</taxon>
    </lineage>
</organism>
<dbReference type="RefSeq" id="WP_015531789.1">
    <property type="nucleotide sequence ID" value="NZ_CACRTB010000007.1"/>
</dbReference>
<dbReference type="EMBL" id="CZAI01000006">
    <property type="protein sequence ID" value="CUP62056.1"/>
    <property type="molecule type" value="Genomic_DNA"/>
</dbReference>
<evidence type="ECO:0000313" key="1">
    <source>
        <dbReference type="EMBL" id="CUP62056.1"/>
    </source>
</evidence>
<dbReference type="STRING" id="47678.ERS852494_02660"/>
<name>A0A174PR00_9BACE</name>
<dbReference type="Proteomes" id="UP000368418">
    <property type="component" value="Unassembled WGS sequence"/>
</dbReference>
<accession>A0A174PR00</accession>
<protein>
    <submittedName>
        <fullName evidence="1">Uncharacterized protein</fullName>
    </submittedName>
</protein>
<reference evidence="2 4" key="2">
    <citation type="journal article" date="2019" name="Nat. Med.">
        <title>A library of human gut bacterial isolates paired with longitudinal multiomics data enables mechanistic microbiome research.</title>
        <authorList>
            <person name="Poyet M."/>
            <person name="Groussin M."/>
            <person name="Gibbons S.M."/>
            <person name="Avila-Pacheco J."/>
            <person name="Jiang X."/>
            <person name="Kearney S.M."/>
            <person name="Perrotta A.R."/>
            <person name="Berdy B."/>
            <person name="Zhao S."/>
            <person name="Lieberman T.D."/>
            <person name="Swanson P.K."/>
            <person name="Smith M."/>
            <person name="Roesemann S."/>
            <person name="Alexander J.E."/>
            <person name="Rich S.A."/>
            <person name="Livny J."/>
            <person name="Vlamakis H."/>
            <person name="Clish C."/>
            <person name="Bullock K."/>
            <person name="Deik A."/>
            <person name="Scott J."/>
            <person name="Pierce K.A."/>
            <person name="Xavier R.J."/>
            <person name="Alm E.J."/>
        </authorList>
    </citation>
    <scope>NUCLEOTIDE SEQUENCE [LARGE SCALE GENOMIC DNA]</scope>
    <source>
        <strain evidence="2 4">BIOML-A19</strain>
    </source>
</reference>
<sequence>MKDTKLPFKEYTVMSNNLIQNLNCSDVYRTYTLLLTADKDSLETNTTLKQLAGFVGEELDNYKKSKSTLSFNDKLRATGEVVIRDIDSKQKDRHWTMYRFNQVEPGNYRRIGREFYDTYNTLDLKLRGFILKLFSVTEPHSHVIKLSPIRKLEKRIHMGHDTISRYIGQLKDLDLLDEIGDCLILKVKGLIIDQPKDKQVKKLIAMFDHMIDFNEGNNKPLSRECMIYKKYKENGFKDVRNIHAFMKSIQAGTVGRKRPVKEDIPYEIIL</sequence>